<evidence type="ECO:0000256" key="1">
    <source>
        <dbReference type="SAM" id="MobiDB-lite"/>
    </source>
</evidence>
<feature type="compositionally biased region" description="Basic and acidic residues" evidence="1">
    <location>
        <begin position="40"/>
        <end position="66"/>
    </location>
</feature>
<name>A0A151I330_9HYME</name>
<dbReference type="AlphaFoldDB" id="A0A151I330"/>
<accession>A0A151I330</accession>
<evidence type="ECO:0000313" key="2">
    <source>
        <dbReference type="EMBL" id="KYM82775.1"/>
    </source>
</evidence>
<sequence>MVHLEVHRTPSVILGAVPYVPPVSPSVLLSGTPICEHIITEAQEKREERENHGESLPQESKDEVKRTRVLPVDQENARVISALTKRSPVRCERAKQEKQQVVPRLDKINCKVHETLAFQEWIWTWRKPTKYTFHRKHPWKP</sequence>
<organism evidence="2 3">
    <name type="scientific">Atta colombica</name>
    <dbReference type="NCBI Taxonomy" id="520822"/>
    <lineage>
        <taxon>Eukaryota</taxon>
        <taxon>Metazoa</taxon>
        <taxon>Ecdysozoa</taxon>
        <taxon>Arthropoda</taxon>
        <taxon>Hexapoda</taxon>
        <taxon>Insecta</taxon>
        <taxon>Pterygota</taxon>
        <taxon>Neoptera</taxon>
        <taxon>Endopterygota</taxon>
        <taxon>Hymenoptera</taxon>
        <taxon>Apocrita</taxon>
        <taxon>Aculeata</taxon>
        <taxon>Formicoidea</taxon>
        <taxon>Formicidae</taxon>
        <taxon>Myrmicinae</taxon>
        <taxon>Atta</taxon>
    </lineage>
</organism>
<evidence type="ECO:0000313" key="3">
    <source>
        <dbReference type="Proteomes" id="UP000078540"/>
    </source>
</evidence>
<gene>
    <name evidence="2" type="ORF">ALC53_06780</name>
</gene>
<protein>
    <submittedName>
        <fullName evidence="2">Uncharacterized protein</fullName>
    </submittedName>
</protein>
<dbReference type="Proteomes" id="UP000078540">
    <property type="component" value="Unassembled WGS sequence"/>
</dbReference>
<proteinExistence type="predicted"/>
<dbReference type="EMBL" id="KQ976508">
    <property type="protein sequence ID" value="KYM82775.1"/>
    <property type="molecule type" value="Genomic_DNA"/>
</dbReference>
<keyword evidence="3" id="KW-1185">Reference proteome</keyword>
<reference evidence="2 3" key="1">
    <citation type="submission" date="2015-09" db="EMBL/GenBank/DDBJ databases">
        <title>Atta colombica WGS genome.</title>
        <authorList>
            <person name="Nygaard S."/>
            <person name="Hu H."/>
            <person name="Boomsma J."/>
            <person name="Zhang G."/>
        </authorList>
    </citation>
    <scope>NUCLEOTIDE SEQUENCE [LARGE SCALE GENOMIC DNA]</scope>
    <source>
        <strain evidence="2">Treedump-2</strain>
        <tissue evidence="2">Whole body</tissue>
    </source>
</reference>
<feature type="region of interest" description="Disordered" evidence="1">
    <location>
        <begin position="40"/>
        <end position="68"/>
    </location>
</feature>